<evidence type="ECO:0000313" key="4">
    <source>
        <dbReference type="Proteomes" id="UP000826271"/>
    </source>
</evidence>
<sequence>MATRSSLELMLYKMQQVEDQVKGDIDIPPPLPVRPVSRARLPRARTRRSPIYHSVVESKTTKIPEESYGVDHFLKRVSEVDTLENSNEKAEKGISDIQKCYRGYQVRRHYKDLRRGVVSLQSFVRGENARRHYQYRIELLKATLLVQKQTRNYFEDRQLKEQHENIGLNAEANGRIQVPYNILVDLQKCVLSTEAKIREKNEENITLKAQLKDIDMKRQQYEERMKFMEKKWQDQLNYIQKCLAASNKNQAPEEIRFRQFDSRQRHNQNCDTMITEIPNGSSKLIYCEDGNDVSEAGPEQVCHKLHFDEELRKLKLTFKAWKKDYKNMLREAQSAFKKLRNSKIQKHWWGRLSY</sequence>
<evidence type="ECO:0000313" key="3">
    <source>
        <dbReference type="EMBL" id="KAG8377337.1"/>
    </source>
</evidence>
<dbReference type="Pfam" id="PF00612">
    <property type="entry name" value="IQ"/>
    <property type="match status" value="2"/>
</dbReference>
<dbReference type="EMBL" id="WHWC01000008">
    <property type="protein sequence ID" value="KAG8377337.1"/>
    <property type="molecule type" value="Genomic_DNA"/>
</dbReference>
<protein>
    <submittedName>
        <fullName evidence="3">Uncharacterized protein</fullName>
    </submittedName>
</protein>
<reference evidence="3" key="1">
    <citation type="submission" date="2019-10" db="EMBL/GenBank/DDBJ databases">
        <authorList>
            <person name="Zhang R."/>
            <person name="Pan Y."/>
            <person name="Wang J."/>
            <person name="Ma R."/>
            <person name="Yu S."/>
        </authorList>
    </citation>
    <scope>NUCLEOTIDE SEQUENCE</scope>
    <source>
        <strain evidence="3">LA-IB0</strain>
        <tissue evidence="3">Leaf</tissue>
    </source>
</reference>
<evidence type="ECO:0000256" key="2">
    <source>
        <dbReference type="SAM" id="Coils"/>
    </source>
</evidence>
<dbReference type="GO" id="GO:0005516">
    <property type="term" value="F:calmodulin binding"/>
    <property type="evidence" value="ECO:0007669"/>
    <property type="project" value="UniProtKB-KW"/>
</dbReference>
<dbReference type="Gene3D" id="1.20.5.190">
    <property type="match status" value="1"/>
</dbReference>
<dbReference type="InterPro" id="IPR000048">
    <property type="entry name" value="IQ_motif_EF-hand-BS"/>
</dbReference>
<evidence type="ECO:0000256" key="1">
    <source>
        <dbReference type="ARBA" id="ARBA00022860"/>
    </source>
</evidence>
<gene>
    <name evidence="3" type="ORF">BUALT_Bualt08G0022700</name>
</gene>
<dbReference type="InterPro" id="IPR027417">
    <property type="entry name" value="P-loop_NTPase"/>
</dbReference>
<dbReference type="AlphaFoldDB" id="A0AAV6X9L6"/>
<name>A0AAV6X9L6_9LAMI</name>
<dbReference type="Proteomes" id="UP000826271">
    <property type="component" value="Unassembled WGS sequence"/>
</dbReference>
<feature type="coiled-coil region" evidence="2">
    <location>
        <begin position="311"/>
        <end position="342"/>
    </location>
</feature>
<dbReference type="SMART" id="SM00015">
    <property type="entry name" value="IQ"/>
    <property type="match status" value="2"/>
</dbReference>
<keyword evidence="4" id="KW-1185">Reference proteome</keyword>
<dbReference type="SUPFAM" id="SSF52540">
    <property type="entry name" value="P-loop containing nucleoside triphosphate hydrolases"/>
    <property type="match status" value="1"/>
</dbReference>
<keyword evidence="1" id="KW-0112">Calmodulin-binding</keyword>
<comment type="caution">
    <text evidence="3">The sequence shown here is derived from an EMBL/GenBank/DDBJ whole genome shotgun (WGS) entry which is preliminary data.</text>
</comment>
<proteinExistence type="predicted"/>
<accession>A0AAV6X9L6</accession>
<keyword evidence="2" id="KW-0175">Coiled coil</keyword>
<dbReference type="PROSITE" id="PS50096">
    <property type="entry name" value="IQ"/>
    <property type="match status" value="2"/>
</dbReference>
<feature type="coiled-coil region" evidence="2">
    <location>
        <begin position="197"/>
        <end position="231"/>
    </location>
</feature>
<organism evidence="3 4">
    <name type="scientific">Buddleja alternifolia</name>
    <dbReference type="NCBI Taxonomy" id="168488"/>
    <lineage>
        <taxon>Eukaryota</taxon>
        <taxon>Viridiplantae</taxon>
        <taxon>Streptophyta</taxon>
        <taxon>Embryophyta</taxon>
        <taxon>Tracheophyta</taxon>
        <taxon>Spermatophyta</taxon>
        <taxon>Magnoliopsida</taxon>
        <taxon>eudicotyledons</taxon>
        <taxon>Gunneridae</taxon>
        <taxon>Pentapetalae</taxon>
        <taxon>asterids</taxon>
        <taxon>lamiids</taxon>
        <taxon>Lamiales</taxon>
        <taxon>Scrophulariaceae</taxon>
        <taxon>Buddlejeae</taxon>
        <taxon>Buddleja</taxon>
    </lineage>
</organism>